<dbReference type="AlphaFoldDB" id="A0A0G2A2I2"/>
<dbReference type="SUPFAM" id="SSF52743">
    <property type="entry name" value="Subtilisin-like"/>
    <property type="match status" value="1"/>
</dbReference>
<dbReference type="GO" id="GO:0006508">
    <property type="term" value="P:proteolysis"/>
    <property type="evidence" value="ECO:0007669"/>
    <property type="project" value="InterPro"/>
</dbReference>
<dbReference type="InterPro" id="IPR054399">
    <property type="entry name" value="Fervidolysin-like_N_prodom"/>
</dbReference>
<protein>
    <submittedName>
        <fullName evidence="3">Peptidase S8 and S53 subtilisin kexin sedolisin</fullName>
    </submittedName>
</protein>
<dbReference type="Proteomes" id="UP000034290">
    <property type="component" value="Unassembled WGS sequence"/>
</dbReference>
<keyword evidence="1" id="KW-0732">Signal</keyword>
<feature type="signal peptide" evidence="1">
    <location>
        <begin position="1"/>
        <end position="20"/>
    </location>
</feature>
<dbReference type="GO" id="GO:0004252">
    <property type="term" value="F:serine-type endopeptidase activity"/>
    <property type="evidence" value="ECO:0007669"/>
    <property type="project" value="InterPro"/>
</dbReference>
<feature type="non-terminal residue" evidence="3">
    <location>
        <position position="199"/>
    </location>
</feature>
<accession>A0A0G2A2I2</accession>
<evidence type="ECO:0000313" key="4">
    <source>
        <dbReference type="Proteomes" id="UP000034290"/>
    </source>
</evidence>
<proteinExistence type="predicted"/>
<feature type="domain" description="Fervidolysin-like N-terminal prodomain" evidence="2">
    <location>
        <begin position="30"/>
        <end position="120"/>
    </location>
</feature>
<dbReference type="InterPro" id="IPR036852">
    <property type="entry name" value="Peptidase_S8/S53_dom_sf"/>
</dbReference>
<comment type="caution">
    <text evidence="3">The sequence shown here is derived from an EMBL/GenBank/DDBJ whole genome shotgun (WGS) entry which is preliminary data.</text>
</comment>
<reference evidence="3 4" key="1">
    <citation type="journal article" date="2015" name="Nature">
        <title>rRNA introns, odd ribosomes, and small enigmatic genomes across a large radiation of phyla.</title>
        <authorList>
            <person name="Brown C.T."/>
            <person name="Hug L.A."/>
            <person name="Thomas B.C."/>
            <person name="Sharon I."/>
            <person name="Castelle C.J."/>
            <person name="Singh A."/>
            <person name="Wilkins M.J."/>
            <person name="Williams K.H."/>
            <person name="Banfield J.F."/>
        </authorList>
    </citation>
    <scope>NUCLEOTIDE SEQUENCE [LARGE SCALE GENOMIC DNA]</scope>
</reference>
<gene>
    <name evidence="3" type="ORF">UY81_C0055G0009</name>
</gene>
<evidence type="ECO:0000256" key="1">
    <source>
        <dbReference type="SAM" id="SignalP"/>
    </source>
</evidence>
<evidence type="ECO:0000259" key="2">
    <source>
        <dbReference type="Pfam" id="PF22148"/>
    </source>
</evidence>
<sequence>MKIISRCLIIASLVVVPGLAARAVSSTDSARDVPDYQSGEIIVKFKSDPAPGRELTDGSALTRWPDVNAIIRSNGLSIDRLIRAGRPGLTYRLRLPVWRDLLKSIAALQSSPNVAYAEPNLTARAAFEPADPYYSQQWNFDKVNAAAAWDYDTTEPLYGGDPGVVVAVLDTGVAYESYADPDVAACLDPVTGTPDCLAA</sequence>
<dbReference type="EMBL" id="LCRM01000055">
    <property type="protein sequence ID" value="KKW35067.1"/>
    <property type="molecule type" value="Genomic_DNA"/>
</dbReference>
<feature type="chain" id="PRO_5002541770" evidence="1">
    <location>
        <begin position="21"/>
        <end position="199"/>
    </location>
</feature>
<dbReference type="Pfam" id="PF22148">
    <property type="entry name" value="Fervidolysin_NPro-like"/>
    <property type="match status" value="1"/>
</dbReference>
<organism evidence="3 4">
    <name type="scientific">Candidatus Giovannonibacteria bacterium GW2011_GWA2_53_7</name>
    <dbReference type="NCBI Taxonomy" id="1618650"/>
    <lineage>
        <taxon>Bacteria</taxon>
        <taxon>Candidatus Giovannoniibacteriota</taxon>
    </lineage>
</organism>
<dbReference type="Gene3D" id="3.40.50.200">
    <property type="entry name" value="Peptidase S8/S53 domain"/>
    <property type="match status" value="1"/>
</dbReference>
<evidence type="ECO:0000313" key="3">
    <source>
        <dbReference type="EMBL" id="KKW35067.1"/>
    </source>
</evidence>
<name>A0A0G2A2I2_9BACT</name>